<name>A0A0D9W223_9ORYZ</name>
<dbReference type="EnsemblPlants" id="LPERR04G01010.2">
    <property type="protein sequence ID" value="LPERR04G01010.2"/>
    <property type="gene ID" value="LPERR04G01010"/>
</dbReference>
<reference evidence="1 2" key="1">
    <citation type="submission" date="2012-08" db="EMBL/GenBank/DDBJ databases">
        <title>Oryza genome evolution.</title>
        <authorList>
            <person name="Wing R.A."/>
        </authorList>
    </citation>
    <scope>NUCLEOTIDE SEQUENCE</scope>
</reference>
<reference evidence="1" key="3">
    <citation type="submission" date="2015-04" db="UniProtKB">
        <authorList>
            <consortium name="EnsemblPlants"/>
        </authorList>
    </citation>
    <scope>IDENTIFICATION</scope>
</reference>
<dbReference type="HOGENOM" id="CLU_2187705_0_0_1"/>
<reference evidence="2" key="2">
    <citation type="submission" date="2013-12" db="EMBL/GenBank/DDBJ databases">
        <authorList>
            <person name="Yu Y."/>
            <person name="Lee S."/>
            <person name="de Baynast K."/>
            <person name="Wissotski M."/>
            <person name="Liu L."/>
            <person name="Talag J."/>
            <person name="Goicoechea J."/>
            <person name="Angelova A."/>
            <person name="Jetty R."/>
            <person name="Kudrna D."/>
            <person name="Golser W."/>
            <person name="Rivera L."/>
            <person name="Zhang J."/>
            <person name="Wing R."/>
        </authorList>
    </citation>
    <scope>NUCLEOTIDE SEQUENCE</scope>
</reference>
<organism evidence="1 2">
    <name type="scientific">Leersia perrieri</name>
    <dbReference type="NCBI Taxonomy" id="77586"/>
    <lineage>
        <taxon>Eukaryota</taxon>
        <taxon>Viridiplantae</taxon>
        <taxon>Streptophyta</taxon>
        <taxon>Embryophyta</taxon>
        <taxon>Tracheophyta</taxon>
        <taxon>Spermatophyta</taxon>
        <taxon>Magnoliopsida</taxon>
        <taxon>Liliopsida</taxon>
        <taxon>Poales</taxon>
        <taxon>Poaceae</taxon>
        <taxon>BOP clade</taxon>
        <taxon>Oryzoideae</taxon>
        <taxon>Oryzeae</taxon>
        <taxon>Oryzinae</taxon>
        <taxon>Leersia</taxon>
    </lineage>
</organism>
<accession>A0A0D9W223</accession>
<protein>
    <recommendedName>
        <fullName evidence="3">Amidohydrolase-related domain-containing protein</fullName>
    </recommendedName>
</protein>
<proteinExistence type="predicted"/>
<dbReference type="Proteomes" id="UP000032180">
    <property type="component" value="Chromosome 4"/>
</dbReference>
<dbReference type="AlphaFoldDB" id="A0A0D9W223"/>
<evidence type="ECO:0000313" key="2">
    <source>
        <dbReference type="Proteomes" id="UP000032180"/>
    </source>
</evidence>
<evidence type="ECO:0008006" key="3">
    <source>
        <dbReference type="Google" id="ProtNLM"/>
    </source>
</evidence>
<evidence type="ECO:0000313" key="1">
    <source>
        <dbReference type="EnsemblPlants" id="LPERR04G01010.2"/>
    </source>
</evidence>
<keyword evidence="2" id="KW-1185">Reference proteome</keyword>
<sequence length="109" mass="11561">MEGAPAASGSGGKGSARVVDSHLHVWASPQQATDKYPYFRISLGRSRRSVINLKIRSAKMPSIDVLPSPSQEAMEEYPRATVERAAGAKVACASASTWTTSHPPASSLH</sequence>
<dbReference type="Gramene" id="LPERR04G01010.2">
    <property type="protein sequence ID" value="LPERR04G01010.2"/>
    <property type="gene ID" value="LPERR04G01010"/>
</dbReference>